<evidence type="ECO:0000313" key="2">
    <source>
        <dbReference type="EMBL" id="MDQ0362915.1"/>
    </source>
</evidence>
<dbReference type="PANTHER" id="PTHR37305">
    <property type="entry name" value="INTEGRAL MEMBRANE PROTEIN-RELATED"/>
    <property type="match status" value="1"/>
</dbReference>
<feature type="transmembrane region" description="Helical" evidence="1">
    <location>
        <begin position="335"/>
        <end position="356"/>
    </location>
</feature>
<organism evidence="2 3">
    <name type="scientific">Breznakia pachnodae</name>
    <dbReference type="NCBI Taxonomy" id="265178"/>
    <lineage>
        <taxon>Bacteria</taxon>
        <taxon>Bacillati</taxon>
        <taxon>Bacillota</taxon>
        <taxon>Erysipelotrichia</taxon>
        <taxon>Erysipelotrichales</taxon>
        <taxon>Erysipelotrichaceae</taxon>
        <taxon>Breznakia</taxon>
    </lineage>
</organism>
<feature type="transmembrane region" description="Helical" evidence="1">
    <location>
        <begin position="387"/>
        <end position="407"/>
    </location>
</feature>
<feature type="transmembrane region" description="Helical" evidence="1">
    <location>
        <begin position="30"/>
        <end position="49"/>
    </location>
</feature>
<dbReference type="EMBL" id="JAUSUR010000008">
    <property type="protein sequence ID" value="MDQ0362915.1"/>
    <property type="molecule type" value="Genomic_DNA"/>
</dbReference>
<feature type="transmembrane region" description="Helical" evidence="1">
    <location>
        <begin position="363"/>
        <end position="381"/>
    </location>
</feature>
<keyword evidence="1" id="KW-0472">Membrane</keyword>
<feature type="transmembrane region" description="Helical" evidence="1">
    <location>
        <begin position="215"/>
        <end position="233"/>
    </location>
</feature>
<keyword evidence="1" id="KW-1133">Transmembrane helix</keyword>
<protein>
    <submittedName>
        <fullName evidence="2">ABC-type transport system involved in multi-copper enzyme maturation permease subunit</fullName>
    </submittedName>
</protein>
<dbReference type="RefSeq" id="WP_307411153.1">
    <property type="nucleotide sequence ID" value="NZ_JAUSUR010000008.1"/>
</dbReference>
<proteinExistence type="predicted"/>
<sequence length="424" mass="50192">MRTIMKKKSYGNQFKIFHYETIKLFVSKKIWITLFAILGLFSYNIYNNYQNDLAYKSMLLQDVLAQRKLEAFISDNLVWEMNQISELSYLNGEDENAYLKNEEYIRLYQEWEYYDKAYFATEEVVEFLWTPQTMECETNNDYYKSDTWNKKMMTRYEYMLTHIEKGGVSYSKEIVDEYKKKYVIYQYLYEHNIQDYSSPYAVNGLNFIINLFKGYDILIVFGILALQMVYSYTSENDNGTYKLLMSTPLSKKSIVVQRIVFNIFSSVLILVFSLSIGFIISTVIGGIGNPNYPQWMMGDQIVSTISYIGYILISLVVVLCLFACLYSLLSTIFSYFDHSIVFIGFILIALAFMFLLEMTYTNIYYIFPYMMVFPFTFALHLSKINVLYLMLSCCIHLFILMVLNLYFMEYKDFGNFKIIIVKKK</sequence>
<keyword evidence="1" id="KW-0812">Transmembrane</keyword>
<comment type="caution">
    <text evidence="2">The sequence shown here is derived from an EMBL/GenBank/DDBJ whole genome shotgun (WGS) entry which is preliminary data.</text>
</comment>
<evidence type="ECO:0000256" key="1">
    <source>
        <dbReference type="SAM" id="Phobius"/>
    </source>
</evidence>
<name>A0ABU0E8V2_9FIRM</name>
<gene>
    <name evidence="2" type="ORF">J2S15_003676</name>
</gene>
<dbReference type="Proteomes" id="UP001230220">
    <property type="component" value="Unassembled WGS sequence"/>
</dbReference>
<keyword evidence="3" id="KW-1185">Reference proteome</keyword>
<accession>A0ABU0E8V2</accession>
<dbReference type="PANTHER" id="PTHR37305:SF1">
    <property type="entry name" value="MEMBRANE PROTEIN"/>
    <property type="match status" value="1"/>
</dbReference>
<feature type="transmembrane region" description="Helical" evidence="1">
    <location>
        <begin position="259"/>
        <end position="287"/>
    </location>
</feature>
<feature type="transmembrane region" description="Helical" evidence="1">
    <location>
        <begin position="307"/>
        <end position="329"/>
    </location>
</feature>
<dbReference type="Pfam" id="PF12679">
    <property type="entry name" value="ABC2_membrane_2"/>
    <property type="match status" value="1"/>
</dbReference>
<reference evidence="2 3" key="1">
    <citation type="submission" date="2023-07" db="EMBL/GenBank/DDBJ databases">
        <title>Genomic Encyclopedia of Type Strains, Phase IV (KMG-IV): sequencing the most valuable type-strain genomes for metagenomic binning, comparative biology and taxonomic classification.</title>
        <authorList>
            <person name="Goeker M."/>
        </authorList>
    </citation>
    <scope>NUCLEOTIDE SEQUENCE [LARGE SCALE GENOMIC DNA]</scope>
    <source>
        <strain evidence="2 3">DSM 16784</strain>
    </source>
</reference>
<evidence type="ECO:0000313" key="3">
    <source>
        <dbReference type="Proteomes" id="UP001230220"/>
    </source>
</evidence>